<keyword evidence="2" id="KW-0732">Signal</keyword>
<comment type="caution">
    <text evidence="3">The sequence shown here is derived from an EMBL/GenBank/DDBJ whole genome shotgun (WGS) entry which is preliminary data.</text>
</comment>
<name>A0A7C3ZNY5_9CYAN</name>
<organism evidence="3">
    <name type="scientific">Planktothricoides sp. SpSt-374</name>
    <dbReference type="NCBI Taxonomy" id="2282167"/>
    <lineage>
        <taxon>Bacteria</taxon>
        <taxon>Bacillati</taxon>
        <taxon>Cyanobacteriota</taxon>
        <taxon>Cyanophyceae</taxon>
        <taxon>Oscillatoriophycideae</taxon>
        <taxon>Oscillatoriales</taxon>
        <taxon>Oscillatoriaceae</taxon>
        <taxon>Planktothricoides</taxon>
    </lineage>
</organism>
<gene>
    <name evidence="3" type="ORF">ENR15_24165</name>
</gene>
<dbReference type="Pfam" id="PF06674">
    <property type="entry name" value="DUF1176"/>
    <property type="match status" value="1"/>
</dbReference>
<dbReference type="PROSITE" id="PS51257">
    <property type="entry name" value="PROKAR_LIPOPROTEIN"/>
    <property type="match status" value="1"/>
</dbReference>
<proteinExistence type="predicted"/>
<feature type="chain" id="PRO_5027886187" evidence="2">
    <location>
        <begin position="24"/>
        <end position="370"/>
    </location>
</feature>
<feature type="region of interest" description="Disordered" evidence="1">
    <location>
        <begin position="77"/>
        <end position="101"/>
    </location>
</feature>
<reference evidence="3" key="1">
    <citation type="journal article" date="2020" name="mSystems">
        <title>Genome- and Community-Level Interaction Insights into Carbon Utilization and Element Cycling Functions of Hydrothermarchaeota in Hydrothermal Sediment.</title>
        <authorList>
            <person name="Zhou Z."/>
            <person name="Liu Y."/>
            <person name="Xu W."/>
            <person name="Pan J."/>
            <person name="Luo Z.H."/>
            <person name="Li M."/>
        </authorList>
    </citation>
    <scope>NUCLEOTIDE SEQUENCE [LARGE SCALE GENOMIC DNA]</scope>
    <source>
        <strain evidence="3">SpSt-374</strain>
    </source>
</reference>
<accession>A0A7C3ZNY5</accession>
<evidence type="ECO:0000256" key="1">
    <source>
        <dbReference type="SAM" id="MobiDB-lite"/>
    </source>
</evidence>
<dbReference type="EMBL" id="DSPX01000251">
    <property type="protein sequence ID" value="HGG03645.1"/>
    <property type="molecule type" value="Genomic_DNA"/>
</dbReference>
<evidence type="ECO:0000313" key="3">
    <source>
        <dbReference type="EMBL" id="HGG03645.1"/>
    </source>
</evidence>
<dbReference type="AlphaFoldDB" id="A0A7C3ZNY5"/>
<sequence length="370" mass="39997">MPKPKLFRAVLSAVLIYFTTACAASKPPEPTATSSNAIAASNTAAPSDTAVASDTVVASNTPAASNTPVACATGSAASDTPAACSTEPPKPAANLNTAQSPSGEMNFEQIAAQTYKAGEFTITLGMDDQRGNVYRGCDIKGNCLELDGGTMWRDGGQRGFSWENKGYTYAISWTEGSSGPMYLNVLQDGSRLMRQEMVPIAQSSAATTTESDANILGYFYSNKDTLNLCNSSLNEDYFKTGSEVYQIDGQKYLVKVGCFLAAYQPSVEFWLYQKTNTASGVDVQPLNLVEYRQEEGQTTKNEVHNIGGLATYDEGQRRLTVFTKFRGIGDCGTFSEYQFDGNKFDLVSYRAKFDCDGNFMPPEQYPQVGP</sequence>
<evidence type="ECO:0000256" key="2">
    <source>
        <dbReference type="SAM" id="SignalP"/>
    </source>
</evidence>
<feature type="signal peptide" evidence="2">
    <location>
        <begin position="1"/>
        <end position="23"/>
    </location>
</feature>
<dbReference type="InterPro" id="IPR009560">
    <property type="entry name" value="DUF1176"/>
</dbReference>
<protein>
    <submittedName>
        <fullName evidence="3">DUF1176 domain-containing protein</fullName>
    </submittedName>
</protein>